<dbReference type="SUPFAM" id="SSF46565">
    <property type="entry name" value="Chaperone J-domain"/>
    <property type="match status" value="1"/>
</dbReference>
<evidence type="ECO:0000313" key="1">
    <source>
        <dbReference type="EMBL" id="MFC5287837.1"/>
    </source>
</evidence>
<comment type="caution">
    <text evidence="1">The sequence shown here is derived from an EMBL/GenBank/DDBJ whole genome shotgun (WGS) entry which is preliminary data.</text>
</comment>
<organism evidence="1 2">
    <name type="scientific">Actinokineospora guangxiensis</name>
    <dbReference type="NCBI Taxonomy" id="1490288"/>
    <lineage>
        <taxon>Bacteria</taxon>
        <taxon>Bacillati</taxon>
        <taxon>Actinomycetota</taxon>
        <taxon>Actinomycetes</taxon>
        <taxon>Pseudonocardiales</taxon>
        <taxon>Pseudonocardiaceae</taxon>
        <taxon>Actinokineospora</taxon>
    </lineage>
</organism>
<dbReference type="RefSeq" id="WP_378247164.1">
    <property type="nucleotide sequence ID" value="NZ_JBHSKF010000004.1"/>
</dbReference>
<dbReference type="EMBL" id="JBHSKF010000004">
    <property type="protein sequence ID" value="MFC5287837.1"/>
    <property type="molecule type" value="Genomic_DNA"/>
</dbReference>
<protein>
    <recommendedName>
        <fullName evidence="3">J domain-containing protein</fullName>
    </recommendedName>
</protein>
<dbReference type="InterPro" id="IPR036869">
    <property type="entry name" value="J_dom_sf"/>
</dbReference>
<keyword evidence="2" id="KW-1185">Reference proteome</keyword>
<name>A0ABW0EK79_9PSEU</name>
<evidence type="ECO:0000313" key="2">
    <source>
        <dbReference type="Proteomes" id="UP001596157"/>
    </source>
</evidence>
<gene>
    <name evidence="1" type="ORF">ACFPM7_12310</name>
</gene>
<evidence type="ECO:0008006" key="3">
    <source>
        <dbReference type="Google" id="ProtNLM"/>
    </source>
</evidence>
<proteinExistence type="predicted"/>
<accession>A0ABW0EK79</accession>
<sequence length="81" mass="9464">MSGGRRENDEYRAFIRAHHPDRGGDPAAFAERLAELRARRGRDPRFEAPVVGGAGPRRGLRGITDKLHRWYLRRYRKPRVR</sequence>
<reference evidence="2" key="1">
    <citation type="journal article" date="2019" name="Int. J. Syst. Evol. Microbiol.">
        <title>The Global Catalogue of Microorganisms (GCM) 10K type strain sequencing project: providing services to taxonomists for standard genome sequencing and annotation.</title>
        <authorList>
            <consortium name="The Broad Institute Genomics Platform"/>
            <consortium name="The Broad Institute Genome Sequencing Center for Infectious Disease"/>
            <person name="Wu L."/>
            <person name="Ma J."/>
        </authorList>
    </citation>
    <scope>NUCLEOTIDE SEQUENCE [LARGE SCALE GENOMIC DNA]</scope>
    <source>
        <strain evidence="2">CCUG 59778</strain>
    </source>
</reference>
<dbReference type="Proteomes" id="UP001596157">
    <property type="component" value="Unassembled WGS sequence"/>
</dbReference>